<feature type="region of interest" description="Disordered" evidence="1">
    <location>
        <begin position="18"/>
        <end position="232"/>
    </location>
</feature>
<evidence type="ECO:0008006" key="4">
    <source>
        <dbReference type="Google" id="ProtNLM"/>
    </source>
</evidence>
<comment type="caution">
    <text evidence="2">The sequence shown here is derived from an EMBL/GenBank/DDBJ whole genome shotgun (WGS) entry which is preliminary data.</text>
</comment>
<dbReference type="AlphaFoldDB" id="A0AB34GFV2"/>
<proteinExistence type="predicted"/>
<evidence type="ECO:0000256" key="1">
    <source>
        <dbReference type="SAM" id="MobiDB-lite"/>
    </source>
</evidence>
<feature type="compositionally biased region" description="Low complexity" evidence="1">
    <location>
        <begin position="80"/>
        <end position="95"/>
    </location>
</feature>
<dbReference type="Proteomes" id="UP001159641">
    <property type="component" value="Unassembled WGS sequence"/>
</dbReference>
<keyword evidence="3" id="KW-1185">Reference proteome</keyword>
<gene>
    <name evidence="2" type="ORF">J1605_013718</name>
</gene>
<reference evidence="2 3" key="1">
    <citation type="submission" date="2022-11" db="EMBL/GenBank/DDBJ databases">
        <title>Whole genome sequence of Eschrichtius robustus ER-17-0199.</title>
        <authorList>
            <person name="Bruniche-Olsen A."/>
            <person name="Black A.N."/>
            <person name="Fields C.J."/>
            <person name="Walden K."/>
            <person name="Dewoody J.A."/>
        </authorList>
    </citation>
    <scope>NUCLEOTIDE SEQUENCE [LARGE SCALE GENOMIC DNA]</scope>
    <source>
        <strain evidence="2">ER-17-0199</strain>
        <tissue evidence="2">Blubber</tissue>
    </source>
</reference>
<name>A0AB34GFV2_ESCRO</name>
<feature type="compositionally biased region" description="Low complexity" evidence="1">
    <location>
        <begin position="195"/>
        <end position="205"/>
    </location>
</feature>
<dbReference type="EMBL" id="JAIQCJ010002246">
    <property type="protein sequence ID" value="KAJ8778314.1"/>
    <property type="molecule type" value="Genomic_DNA"/>
</dbReference>
<feature type="compositionally biased region" description="Basic and acidic residues" evidence="1">
    <location>
        <begin position="223"/>
        <end position="232"/>
    </location>
</feature>
<organism evidence="2 3">
    <name type="scientific">Eschrichtius robustus</name>
    <name type="common">California gray whale</name>
    <name type="synonym">Eschrichtius gibbosus</name>
    <dbReference type="NCBI Taxonomy" id="9764"/>
    <lineage>
        <taxon>Eukaryota</taxon>
        <taxon>Metazoa</taxon>
        <taxon>Chordata</taxon>
        <taxon>Craniata</taxon>
        <taxon>Vertebrata</taxon>
        <taxon>Euteleostomi</taxon>
        <taxon>Mammalia</taxon>
        <taxon>Eutheria</taxon>
        <taxon>Laurasiatheria</taxon>
        <taxon>Artiodactyla</taxon>
        <taxon>Whippomorpha</taxon>
        <taxon>Cetacea</taxon>
        <taxon>Mysticeti</taxon>
        <taxon>Eschrichtiidae</taxon>
        <taxon>Eschrichtius</taxon>
    </lineage>
</organism>
<accession>A0AB34GFV2</accession>
<evidence type="ECO:0000313" key="2">
    <source>
        <dbReference type="EMBL" id="KAJ8778314.1"/>
    </source>
</evidence>
<feature type="compositionally biased region" description="Pro residues" evidence="1">
    <location>
        <begin position="155"/>
        <end position="172"/>
    </location>
</feature>
<evidence type="ECO:0000313" key="3">
    <source>
        <dbReference type="Proteomes" id="UP001159641"/>
    </source>
</evidence>
<protein>
    <recommendedName>
        <fullName evidence="4">Basic proline-rich protein-like</fullName>
    </recommendedName>
</protein>
<sequence length="232" mass="24877">MRKPRRCKKTEVTLQVKWQSRNEDPGGGRAASAPLTAHTPHIGRPAGIRSRMEGWSPRGRGLRPGEAAKLLGHRRSPRPLAGLGAVRAAGLGFPPGRRPPGSRPVPAGLSREAPPPAHEEVAELRGAQSRFGASTAQSPRPRRPESAPWGRPGPRVRPPRLPPPPSPLPPPLPRRRPPPASWARSEGSGPGRGGPSPERSLLSSRALDRSVPSGAPRRRRRGDRGQGRDLGR</sequence>